<dbReference type="AlphaFoldDB" id="K9ZSB0"/>
<keyword evidence="2" id="KW-1185">Reference proteome</keyword>
<dbReference type="InterPro" id="IPR010985">
    <property type="entry name" value="Ribbon_hlx_hlx"/>
</dbReference>
<dbReference type="SUPFAM" id="SSF47598">
    <property type="entry name" value="Ribbon-helix-helix"/>
    <property type="match status" value="1"/>
</dbReference>
<dbReference type="RefSeq" id="WP_015338139.1">
    <property type="nucleotide sequence ID" value="NC_020056.1"/>
</dbReference>
<dbReference type="EMBL" id="CP003664">
    <property type="protein sequence ID" value="AFZ61422.1"/>
    <property type="molecule type" value="Genomic_DNA"/>
</dbReference>
<geneLocation type="plasmid" evidence="1 2">
    <name>pANACY.05</name>
</geneLocation>
<evidence type="ECO:0008006" key="3">
    <source>
        <dbReference type="Google" id="ProtNLM"/>
    </source>
</evidence>
<evidence type="ECO:0000313" key="1">
    <source>
        <dbReference type="EMBL" id="AFZ61422.1"/>
    </source>
</evidence>
<keyword evidence="1" id="KW-0614">Plasmid</keyword>
<evidence type="ECO:0000313" key="2">
    <source>
        <dbReference type="Proteomes" id="UP000010474"/>
    </source>
</evidence>
<dbReference type="KEGG" id="acy:Anacy_6153"/>
<organism evidence="1 2">
    <name type="scientific">Anabaena cylindrica (strain ATCC 27899 / PCC 7122)</name>
    <dbReference type="NCBI Taxonomy" id="272123"/>
    <lineage>
        <taxon>Bacteria</taxon>
        <taxon>Bacillati</taxon>
        <taxon>Cyanobacteriota</taxon>
        <taxon>Cyanophyceae</taxon>
        <taxon>Nostocales</taxon>
        <taxon>Nostocaceae</taxon>
        <taxon>Anabaena</taxon>
    </lineage>
</organism>
<dbReference type="PATRIC" id="fig|272123.3.peg.6691"/>
<sequence>MTVATDKTRVSTYIEQKLKDDAEKVAKNQGRSLSNYIEQLIKQDVARARREGEISD</sequence>
<reference evidence="2" key="1">
    <citation type="journal article" date="2013" name="Proc. Natl. Acad. Sci. U.S.A.">
        <title>Improving the coverage of the cyanobacterial phylum using diversity-driven genome sequencing.</title>
        <authorList>
            <person name="Shih P.M."/>
            <person name="Wu D."/>
            <person name="Latifi A."/>
            <person name="Axen S.D."/>
            <person name="Fewer D.P."/>
            <person name="Talla E."/>
            <person name="Calteau A."/>
            <person name="Cai F."/>
            <person name="Tandeau de Marsac N."/>
            <person name="Rippka R."/>
            <person name="Herdman M."/>
            <person name="Sivonen K."/>
            <person name="Coursin T."/>
            <person name="Laurent T."/>
            <person name="Goodwin L."/>
            <person name="Nolan M."/>
            <person name="Davenport K.W."/>
            <person name="Han C.S."/>
            <person name="Rubin E.M."/>
            <person name="Eisen J.A."/>
            <person name="Woyke T."/>
            <person name="Gugger M."/>
            <person name="Kerfeld C.A."/>
        </authorList>
    </citation>
    <scope>NUCLEOTIDE SEQUENCE [LARGE SCALE GENOMIC DNA]</scope>
    <source>
        <strain evidence="2">ATCC 27899 / PCC 7122</strain>
    </source>
</reference>
<dbReference type="HOGENOM" id="CLU_206302_0_0_3"/>
<name>K9ZSB0_ANACC</name>
<gene>
    <name evidence="1" type="ordered locus">Anacy_6153</name>
</gene>
<proteinExistence type="predicted"/>
<protein>
    <recommendedName>
        <fullName evidence="3">CopG-like ribbon-helix-helix domain-containing protein</fullName>
    </recommendedName>
</protein>
<dbReference type="GO" id="GO:0006355">
    <property type="term" value="P:regulation of DNA-templated transcription"/>
    <property type="evidence" value="ECO:0007669"/>
    <property type="project" value="InterPro"/>
</dbReference>
<accession>K9ZSB0</accession>
<dbReference type="Proteomes" id="UP000010474">
    <property type="component" value="Plasmid pANACY.05"/>
</dbReference>